<sequence>MILNKYVEEYISDYREGKIVLNKERIQLIDILEKYVFPRDDIYFNDDLIEKCIKFGEKYYFKLQPFQKFIIAFVFLLYKKNDKAYYRRFLIMMGRGGGKNGLISVLTNFLISSLHGIPDYNISIVANSEEQAKTSFNESYNAITRNQRMVKSFKCTLEQIQNLKTRSILKFRTSNASTKDGLRDGAVVYDEIHQYENNNTVRVFSSGLGKKKNPREFFITTDGYVRDGFLDKQKAKASKILSGESPNSNMFIFICKLDDYEEIDNPDVWEKANPMFSNPRSEYADNLFDVIFDEYRDLEDEPEGREEFITKRMNLPETDLTKSVATDEEIFATNRPMPNVKHRTCIGGLDFGSIRDFTAVGCLFKIDGDYVWKTHSFARKEYLDKAKLKPPIREWEKQGLLTVVDEPSINPEHVVNWFVEMRKEHGLETIVADNYKLDLLRPLLEKQGFEVVCIRNPKAIHPLLIPRIESAFANRQIIWGDNPLMRWYTFNVYVNIKKDGNKVYEKKDEHRRKTDGFQAFVHAMYKAGELLNDEVDFFLNNLEF</sequence>
<feature type="domain" description="Terminase large subunit-like ATPase" evidence="1">
    <location>
        <begin position="65"/>
        <end position="234"/>
    </location>
</feature>
<reference evidence="4" key="1">
    <citation type="submission" date="2016-01" db="EMBL/GenBank/DDBJ databases">
        <authorList>
            <person name="Mitreva M."/>
            <person name="Pepin K.H."/>
            <person name="Mihindukulasuriya K.A."/>
            <person name="Fulton R."/>
            <person name="Fronick C."/>
            <person name="O'Laughlin M."/>
            <person name="Miner T."/>
            <person name="Herter B."/>
            <person name="Rosa B.A."/>
            <person name="Cordes M."/>
            <person name="Tomlinson C."/>
            <person name="Wollam A."/>
            <person name="Palsikar V.B."/>
            <person name="Mardis E.R."/>
            <person name="Wilson R.K."/>
        </authorList>
    </citation>
    <scope>NUCLEOTIDE SEQUENCE [LARGE SCALE GENOMIC DNA]</scope>
    <source>
        <strain evidence="4">DNF01167</strain>
    </source>
</reference>
<dbReference type="STRING" id="1379.HMPREF3186_00721"/>
<gene>
    <name evidence="3" type="ORF">HMPREF3186_00721</name>
</gene>
<dbReference type="InterPro" id="IPR027417">
    <property type="entry name" value="P-loop_NTPase"/>
</dbReference>
<dbReference type="PANTHER" id="PTHR41287">
    <property type="match status" value="1"/>
</dbReference>
<feature type="domain" description="Terminase large subunit-like endonuclease" evidence="2">
    <location>
        <begin position="248"/>
        <end position="527"/>
    </location>
</feature>
<evidence type="ECO:0000313" key="4">
    <source>
        <dbReference type="Proteomes" id="UP000070355"/>
    </source>
</evidence>
<evidence type="ECO:0000313" key="3">
    <source>
        <dbReference type="EMBL" id="KXB60961.1"/>
    </source>
</evidence>
<dbReference type="InterPro" id="IPR005021">
    <property type="entry name" value="Terminase_largesu-like"/>
</dbReference>
<evidence type="ECO:0000259" key="2">
    <source>
        <dbReference type="Pfam" id="PF20441"/>
    </source>
</evidence>
<dbReference type="Proteomes" id="UP000070355">
    <property type="component" value="Unassembled WGS sequence"/>
</dbReference>
<comment type="caution">
    <text evidence="3">The sequence shown here is derived from an EMBL/GenBank/DDBJ whole genome shotgun (WGS) entry which is preliminary data.</text>
</comment>
<dbReference type="PATRIC" id="fig|1379.3.peg.700"/>
<dbReference type="PANTHER" id="PTHR41287:SF1">
    <property type="entry name" value="PROTEIN YMFN"/>
    <property type="match status" value="1"/>
</dbReference>
<dbReference type="InterPro" id="IPR046462">
    <property type="entry name" value="TerL_nuclease"/>
</dbReference>
<dbReference type="Pfam" id="PF20441">
    <property type="entry name" value="TerL_nuclease"/>
    <property type="match status" value="1"/>
</dbReference>
<dbReference type="RefSeq" id="WP_060913946.1">
    <property type="nucleotide sequence ID" value="NZ_KQ959948.1"/>
</dbReference>
<evidence type="ECO:0000259" key="1">
    <source>
        <dbReference type="Pfam" id="PF03354"/>
    </source>
</evidence>
<name>A0A133ZZV1_9BACL</name>
<dbReference type="InterPro" id="IPR046461">
    <property type="entry name" value="TerL_ATPase"/>
</dbReference>
<dbReference type="Gene3D" id="3.40.50.300">
    <property type="entry name" value="P-loop containing nucleotide triphosphate hydrolases"/>
    <property type="match status" value="1"/>
</dbReference>
<organism evidence="3 4">
    <name type="scientific">Gemella haemolysans</name>
    <dbReference type="NCBI Taxonomy" id="1379"/>
    <lineage>
        <taxon>Bacteria</taxon>
        <taxon>Bacillati</taxon>
        <taxon>Bacillota</taxon>
        <taxon>Bacilli</taxon>
        <taxon>Bacillales</taxon>
        <taxon>Gemellaceae</taxon>
        <taxon>Gemella</taxon>
    </lineage>
</organism>
<dbReference type="OrthoDB" id="9760250at2"/>
<dbReference type="AlphaFoldDB" id="A0A133ZZV1"/>
<dbReference type="Pfam" id="PF03354">
    <property type="entry name" value="TerL_ATPase"/>
    <property type="match status" value="1"/>
</dbReference>
<proteinExistence type="predicted"/>
<dbReference type="EMBL" id="LSDC01000047">
    <property type="protein sequence ID" value="KXB60961.1"/>
    <property type="molecule type" value="Genomic_DNA"/>
</dbReference>
<dbReference type="GO" id="GO:0004519">
    <property type="term" value="F:endonuclease activity"/>
    <property type="evidence" value="ECO:0007669"/>
    <property type="project" value="InterPro"/>
</dbReference>
<accession>A0A133ZZV1</accession>
<protein>
    <submittedName>
        <fullName evidence="3">Putative phage terminase, large subunit</fullName>
    </submittedName>
</protein>